<dbReference type="Gene3D" id="3.40.50.1820">
    <property type="entry name" value="alpha/beta hydrolase"/>
    <property type="match status" value="1"/>
</dbReference>
<name>A0AAP0MZ28_9ROSI</name>
<evidence type="ECO:0000259" key="1">
    <source>
        <dbReference type="Pfam" id="PF04083"/>
    </source>
</evidence>
<proteinExistence type="predicted"/>
<dbReference type="InterPro" id="IPR029058">
    <property type="entry name" value="AB_hydrolase_fold"/>
</dbReference>
<keyword evidence="3" id="KW-1185">Reference proteome</keyword>
<organism evidence="2 3">
    <name type="scientific">Citrus x changshan-huyou</name>
    <dbReference type="NCBI Taxonomy" id="2935761"/>
    <lineage>
        <taxon>Eukaryota</taxon>
        <taxon>Viridiplantae</taxon>
        <taxon>Streptophyta</taxon>
        <taxon>Embryophyta</taxon>
        <taxon>Tracheophyta</taxon>
        <taxon>Spermatophyta</taxon>
        <taxon>Magnoliopsida</taxon>
        <taxon>eudicotyledons</taxon>
        <taxon>Gunneridae</taxon>
        <taxon>Pentapetalae</taxon>
        <taxon>rosids</taxon>
        <taxon>malvids</taxon>
        <taxon>Sapindales</taxon>
        <taxon>Rutaceae</taxon>
        <taxon>Aurantioideae</taxon>
        <taxon>Citrus</taxon>
    </lineage>
</organism>
<evidence type="ECO:0000313" key="2">
    <source>
        <dbReference type="EMBL" id="KAK9222577.1"/>
    </source>
</evidence>
<dbReference type="InterPro" id="IPR006693">
    <property type="entry name" value="AB_hydrolase_lipase"/>
</dbReference>
<dbReference type="Pfam" id="PF04083">
    <property type="entry name" value="Abhydro_lipase"/>
    <property type="match status" value="1"/>
</dbReference>
<comment type="caution">
    <text evidence="2">The sequence shown here is derived from an EMBL/GenBank/DDBJ whole genome shotgun (WGS) entry which is preliminary data.</text>
</comment>
<dbReference type="AlphaFoldDB" id="A0AAP0MZ28"/>
<dbReference type="GO" id="GO:0006629">
    <property type="term" value="P:lipid metabolic process"/>
    <property type="evidence" value="ECO:0007669"/>
    <property type="project" value="InterPro"/>
</dbReference>
<accession>A0AAP0MZ28</accession>
<evidence type="ECO:0000313" key="3">
    <source>
        <dbReference type="Proteomes" id="UP001428341"/>
    </source>
</evidence>
<gene>
    <name evidence="2" type="ORF">WN944_011013</name>
</gene>
<dbReference type="EMBL" id="JBCGBO010000002">
    <property type="protein sequence ID" value="KAK9222577.1"/>
    <property type="molecule type" value="Genomic_DNA"/>
</dbReference>
<dbReference type="Proteomes" id="UP001428341">
    <property type="component" value="Unassembled WGS sequence"/>
</dbReference>
<sequence>MAAFAAAAADGVCKTMVKPQGYALTTQDGYILSMQRISVGRSAGAPGKRPPVLLPRGLLGAYWNWSRDELASSELPALSERHQLLDMWKSASLLSPCAVELVMGICPKVGMDCIDLLSAFGGSVHVTDFAS</sequence>
<reference evidence="2 3" key="1">
    <citation type="submission" date="2024-05" db="EMBL/GenBank/DDBJ databases">
        <title>Haplotype-resolved chromosome-level genome assembly of Huyou (Citrus changshanensis).</title>
        <authorList>
            <person name="Miao C."/>
            <person name="Chen W."/>
            <person name="Wu Y."/>
            <person name="Wang L."/>
            <person name="Zhao S."/>
            <person name="Grierson D."/>
            <person name="Xu C."/>
            <person name="Chen K."/>
        </authorList>
    </citation>
    <scope>NUCLEOTIDE SEQUENCE [LARGE SCALE GENOMIC DNA]</scope>
    <source>
        <strain evidence="2">01-14</strain>
        <tissue evidence="2">Leaf</tissue>
    </source>
</reference>
<protein>
    <recommendedName>
        <fullName evidence="1">Partial AB-hydrolase lipase domain-containing protein</fullName>
    </recommendedName>
</protein>
<feature type="domain" description="Partial AB-hydrolase lipase" evidence="1">
    <location>
        <begin position="21"/>
        <end position="65"/>
    </location>
</feature>